<accession>A0A392UHT7</accession>
<dbReference type="Proteomes" id="UP000265520">
    <property type="component" value="Unassembled WGS sequence"/>
</dbReference>
<proteinExistence type="predicted"/>
<evidence type="ECO:0000313" key="2">
    <source>
        <dbReference type="Proteomes" id="UP000265520"/>
    </source>
</evidence>
<dbReference type="EMBL" id="LXQA010813451">
    <property type="protein sequence ID" value="MCI72224.1"/>
    <property type="molecule type" value="Genomic_DNA"/>
</dbReference>
<reference evidence="1 2" key="1">
    <citation type="journal article" date="2018" name="Front. Plant Sci.">
        <title>Red Clover (Trifolium pratense) and Zigzag Clover (T. medium) - A Picture of Genomic Similarities and Differences.</title>
        <authorList>
            <person name="Dluhosova J."/>
            <person name="Istvanek J."/>
            <person name="Nedelnik J."/>
            <person name="Repkova J."/>
        </authorList>
    </citation>
    <scope>NUCLEOTIDE SEQUENCE [LARGE SCALE GENOMIC DNA]</scope>
    <source>
        <strain evidence="2">cv. 10/8</strain>
        <tissue evidence="1">Leaf</tissue>
    </source>
</reference>
<sequence>MYPCCDFGMSTCAQVLSIVK</sequence>
<protein>
    <submittedName>
        <fullName evidence="1">Uncharacterized protein</fullName>
    </submittedName>
</protein>
<organism evidence="1 2">
    <name type="scientific">Trifolium medium</name>
    <dbReference type="NCBI Taxonomy" id="97028"/>
    <lineage>
        <taxon>Eukaryota</taxon>
        <taxon>Viridiplantae</taxon>
        <taxon>Streptophyta</taxon>
        <taxon>Embryophyta</taxon>
        <taxon>Tracheophyta</taxon>
        <taxon>Spermatophyta</taxon>
        <taxon>Magnoliopsida</taxon>
        <taxon>eudicotyledons</taxon>
        <taxon>Gunneridae</taxon>
        <taxon>Pentapetalae</taxon>
        <taxon>rosids</taxon>
        <taxon>fabids</taxon>
        <taxon>Fabales</taxon>
        <taxon>Fabaceae</taxon>
        <taxon>Papilionoideae</taxon>
        <taxon>50 kb inversion clade</taxon>
        <taxon>NPAAA clade</taxon>
        <taxon>Hologalegina</taxon>
        <taxon>IRL clade</taxon>
        <taxon>Trifolieae</taxon>
        <taxon>Trifolium</taxon>
    </lineage>
</organism>
<dbReference type="AlphaFoldDB" id="A0A392UHT7"/>
<evidence type="ECO:0000313" key="1">
    <source>
        <dbReference type="EMBL" id="MCI72224.1"/>
    </source>
</evidence>
<comment type="caution">
    <text evidence="1">The sequence shown here is derived from an EMBL/GenBank/DDBJ whole genome shotgun (WGS) entry which is preliminary data.</text>
</comment>
<keyword evidence="2" id="KW-1185">Reference proteome</keyword>
<feature type="non-terminal residue" evidence="1">
    <location>
        <position position="20"/>
    </location>
</feature>
<name>A0A392UHT7_9FABA</name>